<dbReference type="AlphaFoldDB" id="A0A0E0E3H9"/>
<evidence type="ECO:0000256" key="1">
    <source>
        <dbReference type="SAM" id="MobiDB-lite"/>
    </source>
</evidence>
<dbReference type="STRING" id="40149.A0A0E0E3H9"/>
<dbReference type="EnsemblPlants" id="OMERI06G20570.1">
    <property type="protein sequence ID" value="OMERI06G20570.1"/>
    <property type="gene ID" value="OMERI06G20570"/>
</dbReference>
<keyword evidence="3" id="KW-1185">Reference proteome</keyword>
<dbReference type="Gramene" id="OMERI06G20570.1">
    <property type="protein sequence ID" value="OMERI06G20570.1"/>
    <property type="gene ID" value="OMERI06G20570"/>
</dbReference>
<organism evidence="2">
    <name type="scientific">Oryza meridionalis</name>
    <dbReference type="NCBI Taxonomy" id="40149"/>
    <lineage>
        <taxon>Eukaryota</taxon>
        <taxon>Viridiplantae</taxon>
        <taxon>Streptophyta</taxon>
        <taxon>Embryophyta</taxon>
        <taxon>Tracheophyta</taxon>
        <taxon>Spermatophyta</taxon>
        <taxon>Magnoliopsida</taxon>
        <taxon>Liliopsida</taxon>
        <taxon>Poales</taxon>
        <taxon>Poaceae</taxon>
        <taxon>BOP clade</taxon>
        <taxon>Oryzoideae</taxon>
        <taxon>Oryzeae</taxon>
        <taxon>Oryzinae</taxon>
        <taxon>Oryza</taxon>
    </lineage>
</organism>
<protein>
    <submittedName>
        <fullName evidence="2">Uncharacterized protein</fullName>
    </submittedName>
</protein>
<name>A0A0E0E3H9_9ORYZ</name>
<proteinExistence type="predicted"/>
<evidence type="ECO:0000313" key="2">
    <source>
        <dbReference type="EnsemblPlants" id="OMERI06G20570.1"/>
    </source>
</evidence>
<dbReference type="HOGENOM" id="CLU_2240907_0_0_1"/>
<dbReference type="Proteomes" id="UP000008021">
    <property type="component" value="Chromosome 6"/>
</dbReference>
<accession>A0A0E0E3H9</accession>
<reference evidence="2" key="1">
    <citation type="submission" date="2015-04" db="UniProtKB">
        <authorList>
            <consortium name="EnsemblPlants"/>
        </authorList>
    </citation>
    <scope>IDENTIFICATION</scope>
</reference>
<sequence length="105" mass="11680">MALALVVDGTRGETRCELLGFLGSPSLAKLHRASATRLVTRLRHLPNTFTRRAAAVAVAARRRQLQQQGRGGERQQWPRRRGGGSGELQRRDFAQCSELDEIDNT</sequence>
<reference evidence="2" key="2">
    <citation type="submission" date="2018-05" db="EMBL/GenBank/DDBJ databases">
        <title>OmerRS3 (Oryza meridionalis Reference Sequence Version 3).</title>
        <authorList>
            <person name="Zhang J."/>
            <person name="Kudrna D."/>
            <person name="Lee S."/>
            <person name="Talag J."/>
            <person name="Welchert J."/>
            <person name="Wing R.A."/>
        </authorList>
    </citation>
    <scope>NUCLEOTIDE SEQUENCE [LARGE SCALE GENOMIC DNA]</scope>
    <source>
        <strain evidence="2">cv. OR44</strain>
    </source>
</reference>
<feature type="region of interest" description="Disordered" evidence="1">
    <location>
        <begin position="60"/>
        <end position="105"/>
    </location>
</feature>
<evidence type="ECO:0000313" key="3">
    <source>
        <dbReference type="Proteomes" id="UP000008021"/>
    </source>
</evidence>